<gene>
    <name evidence="1" type="ORF">GCM10022406_06670</name>
</gene>
<comment type="caution">
    <text evidence="1">The sequence shown here is derived from an EMBL/GenBank/DDBJ whole genome shotgun (WGS) entry which is preliminary data.</text>
</comment>
<keyword evidence="2" id="KW-1185">Reference proteome</keyword>
<evidence type="ECO:0000313" key="1">
    <source>
        <dbReference type="EMBL" id="GAA3923115.1"/>
    </source>
</evidence>
<proteinExistence type="predicted"/>
<name>A0ABP7MIN5_9BACT</name>
<organism evidence="1 2">
    <name type="scientific">Hymenobacter algoricola</name>
    <dbReference type="NCBI Taxonomy" id="486267"/>
    <lineage>
        <taxon>Bacteria</taxon>
        <taxon>Pseudomonadati</taxon>
        <taxon>Bacteroidota</taxon>
        <taxon>Cytophagia</taxon>
        <taxon>Cytophagales</taxon>
        <taxon>Hymenobacteraceae</taxon>
        <taxon>Hymenobacter</taxon>
    </lineage>
</organism>
<evidence type="ECO:0008006" key="3">
    <source>
        <dbReference type="Google" id="ProtNLM"/>
    </source>
</evidence>
<reference evidence="2" key="1">
    <citation type="journal article" date="2019" name="Int. J. Syst. Evol. Microbiol.">
        <title>The Global Catalogue of Microorganisms (GCM) 10K type strain sequencing project: providing services to taxonomists for standard genome sequencing and annotation.</title>
        <authorList>
            <consortium name="The Broad Institute Genomics Platform"/>
            <consortium name="The Broad Institute Genome Sequencing Center for Infectious Disease"/>
            <person name="Wu L."/>
            <person name="Ma J."/>
        </authorList>
    </citation>
    <scope>NUCLEOTIDE SEQUENCE [LARGE SCALE GENOMIC DNA]</scope>
    <source>
        <strain evidence="2">JCM 17214</strain>
    </source>
</reference>
<evidence type="ECO:0000313" key="2">
    <source>
        <dbReference type="Proteomes" id="UP001499909"/>
    </source>
</evidence>
<sequence length="161" mass="18320">MYRWSLVSLLLTGCSLLGSSEKCNPDFNKVYYSAGINFELLDAHTSKNLLDVRTGIYSPDAVKVYDATRQVVFPGPVRGDGLVSFSPLERESDRLPYGTDLQREYYLYLNPTDQDTFALAFRLRKNECGFAEFERYTLRYNGKEVAVGEGLTIPSLTLYKR</sequence>
<dbReference type="EMBL" id="BAABDH010000014">
    <property type="protein sequence ID" value="GAA3923115.1"/>
    <property type="molecule type" value="Genomic_DNA"/>
</dbReference>
<accession>A0ABP7MIN5</accession>
<protein>
    <recommendedName>
        <fullName evidence="3">Lipoprotein</fullName>
    </recommendedName>
</protein>
<dbReference type="Proteomes" id="UP001499909">
    <property type="component" value="Unassembled WGS sequence"/>
</dbReference>